<comment type="caution">
    <text evidence="2">The sequence shown here is derived from an EMBL/GenBank/DDBJ whole genome shotgun (WGS) entry which is preliminary data.</text>
</comment>
<evidence type="ECO:0000313" key="2">
    <source>
        <dbReference type="EMBL" id="KYC43143.1"/>
    </source>
</evidence>
<name>A0A139XEP9_9CYAN</name>
<dbReference type="RefSeq" id="WP_017745313.1">
    <property type="nucleotide sequence ID" value="NZ_KQ976354.1"/>
</dbReference>
<dbReference type="OrthoDB" id="466365at2"/>
<feature type="compositionally biased region" description="Polar residues" evidence="1">
    <location>
        <begin position="78"/>
        <end position="90"/>
    </location>
</feature>
<accession>A0A139XEP9</accession>
<protein>
    <submittedName>
        <fullName evidence="2">Uncharacterized protein</fullName>
    </submittedName>
</protein>
<dbReference type="STRING" id="128403.WA1_13675"/>
<feature type="region of interest" description="Disordered" evidence="1">
    <location>
        <begin position="63"/>
        <end position="97"/>
    </location>
</feature>
<organism evidence="2 3">
    <name type="scientific">Scytonema hofmannii PCC 7110</name>
    <dbReference type="NCBI Taxonomy" id="128403"/>
    <lineage>
        <taxon>Bacteria</taxon>
        <taxon>Bacillati</taxon>
        <taxon>Cyanobacteriota</taxon>
        <taxon>Cyanophyceae</taxon>
        <taxon>Nostocales</taxon>
        <taxon>Scytonemataceae</taxon>
        <taxon>Scytonema</taxon>
    </lineage>
</organism>
<sequence>MRVWLACFLVLFALAEFFDWIKEFQLPLPIYILGGAFLAVASNYDKLFESYFNNAIGEATLEQSPQPHLDASPEYPYSISSKNSPALHNSQKSETES</sequence>
<dbReference type="EMBL" id="ANNX02000016">
    <property type="protein sequence ID" value="KYC43143.1"/>
    <property type="molecule type" value="Genomic_DNA"/>
</dbReference>
<dbReference type="AlphaFoldDB" id="A0A139XEP9"/>
<evidence type="ECO:0000256" key="1">
    <source>
        <dbReference type="SAM" id="MobiDB-lite"/>
    </source>
</evidence>
<reference evidence="2 3" key="1">
    <citation type="journal article" date="2013" name="Genome Biol. Evol.">
        <title>Genomes of Stigonematalean cyanobacteria (subsection V) and the evolution of oxygenic photosynthesis from prokaryotes to plastids.</title>
        <authorList>
            <person name="Dagan T."/>
            <person name="Roettger M."/>
            <person name="Stucken K."/>
            <person name="Landan G."/>
            <person name="Koch R."/>
            <person name="Major P."/>
            <person name="Gould S.B."/>
            <person name="Goremykin V.V."/>
            <person name="Rippka R."/>
            <person name="Tandeau de Marsac N."/>
            <person name="Gugger M."/>
            <person name="Lockhart P.J."/>
            <person name="Allen J.F."/>
            <person name="Brune I."/>
            <person name="Maus I."/>
            <person name="Puhler A."/>
            <person name="Martin W.F."/>
        </authorList>
    </citation>
    <scope>NUCLEOTIDE SEQUENCE [LARGE SCALE GENOMIC DNA]</scope>
    <source>
        <strain evidence="2 3">PCC 7110</strain>
    </source>
</reference>
<proteinExistence type="predicted"/>
<dbReference type="Proteomes" id="UP000076925">
    <property type="component" value="Unassembled WGS sequence"/>
</dbReference>
<keyword evidence="3" id="KW-1185">Reference proteome</keyword>
<gene>
    <name evidence="2" type="ORF">WA1_13675</name>
</gene>
<evidence type="ECO:0000313" key="3">
    <source>
        <dbReference type="Proteomes" id="UP000076925"/>
    </source>
</evidence>